<dbReference type="AlphaFoldDB" id="A0A2H0WSZ1"/>
<dbReference type="PANTHER" id="PTHR33490:SF6">
    <property type="entry name" value="SLL1049 PROTEIN"/>
    <property type="match status" value="1"/>
</dbReference>
<dbReference type="InterPro" id="IPR002931">
    <property type="entry name" value="Transglutaminase-like"/>
</dbReference>
<dbReference type="EMBL" id="PEZG01000042">
    <property type="protein sequence ID" value="PIS15780.1"/>
    <property type="molecule type" value="Genomic_DNA"/>
</dbReference>
<proteinExistence type="predicted"/>
<evidence type="ECO:0000259" key="1">
    <source>
        <dbReference type="SMART" id="SM00460"/>
    </source>
</evidence>
<dbReference type="Pfam" id="PF01841">
    <property type="entry name" value="Transglut_core"/>
    <property type="match status" value="1"/>
</dbReference>
<accession>A0A2H0WSZ1</accession>
<name>A0A2H0WSZ1_9BACT</name>
<reference evidence="3" key="1">
    <citation type="submission" date="2017-09" db="EMBL/GenBank/DDBJ databases">
        <title>Depth-based differentiation of microbial function through sediment-hosted aquifers and enrichment of novel symbionts in the deep terrestrial subsurface.</title>
        <authorList>
            <person name="Probst A.J."/>
            <person name="Ladd B."/>
            <person name="Jarett J.K."/>
            <person name="Geller-Mcgrath D.E."/>
            <person name="Sieber C.M.K."/>
            <person name="Emerson J.B."/>
            <person name="Anantharaman K."/>
            <person name="Thomas B.C."/>
            <person name="Malmstrom R."/>
            <person name="Stieglmeier M."/>
            <person name="Klingl A."/>
            <person name="Woyke T."/>
            <person name="Ryan C.M."/>
            <person name="Banfield J.F."/>
        </authorList>
    </citation>
    <scope>NUCLEOTIDE SEQUENCE [LARGE SCALE GENOMIC DNA]</scope>
</reference>
<sequence length="288" mass="33703">MISMQIKLMFPKKRGEVLVFSLPQTDQYQNISHLYIRPENHQIIKENLWGNQVVVFTLNDVKDSVSLRFHHKGKTVKNLLNTNFRVQDYTKELLEKYHFLLTPDRFVNGTDPRIKKIVKDLRIKNQELRIIFDHVNNFVLEYLRYGKPIEGLYPYSQAIEERTTDCGGFSTLMLSLFQSISIPARLVVGYIINTDLISRILSNSKFLILNSKFFLMHAWPEALLPDGSWFPFDPSLEWRRGTGQTKRQGGFGYIPDDRLVVSYGQDFTIKYKGKPIRLDLLQNPIYHT</sequence>
<evidence type="ECO:0000313" key="2">
    <source>
        <dbReference type="EMBL" id="PIS15780.1"/>
    </source>
</evidence>
<evidence type="ECO:0000313" key="3">
    <source>
        <dbReference type="Proteomes" id="UP000231198"/>
    </source>
</evidence>
<organism evidence="2 3">
    <name type="scientific">Candidatus Roizmanbacteria bacterium CG09_land_8_20_14_0_10_41_9</name>
    <dbReference type="NCBI Taxonomy" id="1974850"/>
    <lineage>
        <taxon>Bacteria</taxon>
        <taxon>Candidatus Roizmaniibacteriota</taxon>
    </lineage>
</organism>
<dbReference type="SMART" id="SM00460">
    <property type="entry name" value="TGc"/>
    <property type="match status" value="1"/>
</dbReference>
<comment type="caution">
    <text evidence="2">The sequence shown here is derived from an EMBL/GenBank/DDBJ whole genome shotgun (WGS) entry which is preliminary data.</text>
</comment>
<dbReference type="Proteomes" id="UP000231198">
    <property type="component" value="Unassembled WGS sequence"/>
</dbReference>
<feature type="domain" description="Transglutaminase-like" evidence="1">
    <location>
        <begin position="158"/>
        <end position="236"/>
    </location>
</feature>
<dbReference type="Gene3D" id="3.10.620.30">
    <property type="match status" value="1"/>
</dbReference>
<dbReference type="InterPro" id="IPR038765">
    <property type="entry name" value="Papain-like_cys_pep_sf"/>
</dbReference>
<dbReference type="PANTHER" id="PTHR33490">
    <property type="entry name" value="BLR5614 PROTEIN-RELATED"/>
    <property type="match status" value="1"/>
</dbReference>
<dbReference type="SUPFAM" id="SSF54001">
    <property type="entry name" value="Cysteine proteinases"/>
    <property type="match status" value="1"/>
</dbReference>
<protein>
    <recommendedName>
        <fullName evidence="1">Transglutaminase-like domain-containing protein</fullName>
    </recommendedName>
</protein>
<gene>
    <name evidence="2" type="ORF">COT62_01940</name>
</gene>